<sequence>MNWRRLLRRPPSADAAGRADMDLWAPVLGVYCERQDASFWAEPVNAVTNLAFVIAGLVAFRRSGSDRAAAALGLVVFAIGVGSFLFHTFATRWALIGDVAPIQLFIAAYFVLAMRRFLGLSRGGAIVAIAVFLAAAAGLGAALAQGPLRGAGGYAGGLAGLIGVGVSCLIRARSGPPGPAAGISHRTGRALLGAAALFAVSLGFRTVDGLACAYVPTGTHPLWHLLNAVTLFWLVETFRRSRA</sequence>
<dbReference type="RefSeq" id="WP_378796016.1">
    <property type="nucleotide sequence ID" value="NZ_JBHUER010000001.1"/>
</dbReference>
<feature type="transmembrane region" description="Helical" evidence="6">
    <location>
        <begin position="93"/>
        <end position="112"/>
    </location>
</feature>
<evidence type="ECO:0000256" key="5">
    <source>
        <dbReference type="ARBA" id="ARBA00023136"/>
    </source>
</evidence>
<proteinExistence type="predicted"/>
<name>A0ABW4K183_9HYPH</name>
<evidence type="ECO:0000256" key="2">
    <source>
        <dbReference type="ARBA" id="ARBA00022692"/>
    </source>
</evidence>
<dbReference type="Pfam" id="PF05875">
    <property type="entry name" value="Ceramidase"/>
    <property type="match status" value="1"/>
</dbReference>
<feature type="transmembrane region" description="Helical" evidence="6">
    <location>
        <begin position="68"/>
        <end position="87"/>
    </location>
</feature>
<keyword evidence="8" id="KW-1185">Reference proteome</keyword>
<evidence type="ECO:0000313" key="8">
    <source>
        <dbReference type="Proteomes" id="UP001597308"/>
    </source>
</evidence>
<keyword evidence="5 6" id="KW-0472">Membrane</keyword>
<evidence type="ECO:0000256" key="4">
    <source>
        <dbReference type="ARBA" id="ARBA00022989"/>
    </source>
</evidence>
<accession>A0ABW4K183</accession>
<dbReference type="Proteomes" id="UP001597308">
    <property type="component" value="Unassembled WGS sequence"/>
</dbReference>
<keyword evidence="3" id="KW-0378">Hydrolase</keyword>
<keyword evidence="4 6" id="KW-1133">Transmembrane helix</keyword>
<evidence type="ECO:0000256" key="6">
    <source>
        <dbReference type="SAM" id="Phobius"/>
    </source>
</evidence>
<evidence type="ECO:0000256" key="1">
    <source>
        <dbReference type="ARBA" id="ARBA00004141"/>
    </source>
</evidence>
<comment type="caution">
    <text evidence="7">The sequence shown here is derived from an EMBL/GenBank/DDBJ whole genome shotgun (WGS) entry which is preliminary data.</text>
</comment>
<dbReference type="EMBL" id="JBHUER010000001">
    <property type="protein sequence ID" value="MFD1701512.1"/>
    <property type="molecule type" value="Genomic_DNA"/>
</dbReference>
<comment type="subcellular location">
    <subcellularLocation>
        <location evidence="1">Membrane</location>
        <topology evidence="1">Multi-pass membrane protein</topology>
    </subcellularLocation>
</comment>
<feature type="transmembrane region" description="Helical" evidence="6">
    <location>
        <begin position="151"/>
        <end position="170"/>
    </location>
</feature>
<gene>
    <name evidence="7" type="ORF">ACFSCV_00685</name>
</gene>
<reference evidence="8" key="1">
    <citation type="journal article" date="2019" name="Int. J. Syst. Evol. Microbiol.">
        <title>The Global Catalogue of Microorganisms (GCM) 10K type strain sequencing project: providing services to taxonomists for standard genome sequencing and annotation.</title>
        <authorList>
            <consortium name="The Broad Institute Genomics Platform"/>
            <consortium name="The Broad Institute Genome Sequencing Center for Infectious Disease"/>
            <person name="Wu L."/>
            <person name="Ma J."/>
        </authorList>
    </citation>
    <scope>NUCLEOTIDE SEQUENCE [LARGE SCALE GENOMIC DNA]</scope>
    <source>
        <strain evidence="8">KCTC 23707</strain>
    </source>
</reference>
<protein>
    <submittedName>
        <fullName evidence="7">Ceramidase domain-containing protein</fullName>
    </submittedName>
</protein>
<feature type="transmembrane region" description="Helical" evidence="6">
    <location>
        <begin position="124"/>
        <end position="145"/>
    </location>
</feature>
<dbReference type="InterPro" id="IPR008901">
    <property type="entry name" value="ACER"/>
</dbReference>
<feature type="transmembrane region" description="Helical" evidence="6">
    <location>
        <begin position="191"/>
        <end position="216"/>
    </location>
</feature>
<evidence type="ECO:0000313" key="7">
    <source>
        <dbReference type="EMBL" id="MFD1701512.1"/>
    </source>
</evidence>
<organism evidence="7 8">
    <name type="scientific">Methylopila henanensis</name>
    <dbReference type="NCBI Taxonomy" id="873516"/>
    <lineage>
        <taxon>Bacteria</taxon>
        <taxon>Pseudomonadati</taxon>
        <taxon>Pseudomonadota</taxon>
        <taxon>Alphaproteobacteria</taxon>
        <taxon>Hyphomicrobiales</taxon>
        <taxon>Methylopilaceae</taxon>
        <taxon>Methylopila</taxon>
    </lineage>
</organism>
<keyword evidence="2 6" id="KW-0812">Transmembrane</keyword>
<evidence type="ECO:0000256" key="3">
    <source>
        <dbReference type="ARBA" id="ARBA00022801"/>
    </source>
</evidence>
<feature type="transmembrane region" description="Helical" evidence="6">
    <location>
        <begin position="222"/>
        <end position="238"/>
    </location>
</feature>